<feature type="transmembrane region" description="Helical" evidence="6">
    <location>
        <begin position="353"/>
        <end position="372"/>
    </location>
</feature>
<accession>A0A1H1YFH0</accession>
<keyword evidence="5 6" id="KW-0472">Membrane</keyword>
<dbReference type="GO" id="GO:0005886">
    <property type="term" value="C:plasma membrane"/>
    <property type="evidence" value="ECO:0007669"/>
    <property type="project" value="TreeGrafter"/>
</dbReference>
<protein>
    <submittedName>
        <fullName evidence="7">Manganese transport protein</fullName>
    </submittedName>
</protein>
<evidence type="ECO:0000256" key="3">
    <source>
        <dbReference type="ARBA" id="ARBA00022692"/>
    </source>
</evidence>
<keyword evidence="8" id="KW-1185">Reference proteome</keyword>
<dbReference type="InterPro" id="IPR001046">
    <property type="entry name" value="NRAMP_fam"/>
</dbReference>
<feature type="transmembrane region" description="Helical" evidence="6">
    <location>
        <begin position="326"/>
        <end position="347"/>
    </location>
</feature>
<dbReference type="OrthoDB" id="9787548at2"/>
<feature type="transmembrane region" description="Helical" evidence="6">
    <location>
        <begin position="245"/>
        <end position="267"/>
    </location>
</feature>
<feature type="transmembrane region" description="Helical" evidence="6">
    <location>
        <begin position="392"/>
        <end position="411"/>
    </location>
</feature>
<evidence type="ECO:0000256" key="6">
    <source>
        <dbReference type="SAM" id="Phobius"/>
    </source>
</evidence>
<evidence type="ECO:0000256" key="5">
    <source>
        <dbReference type="ARBA" id="ARBA00023136"/>
    </source>
</evidence>
<dbReference type="GO" id="GO:0015086">
    <property type="term" value="F:cadmium ion transmembrane transporter activity"/>
    <property type="evidence" value="ECO:0007669"/>
    <property type="project" value="TreeGrafter"/>
</dbReference>
<keyword evidence="4 6" id="KW-1133">Transmembrane helix</keyword>
<dbReference type="NCBIfam" id="NF037982">
    <property type="entry name" value="Nramp_1"/>
    <property type="match status" value="1"/>
</dbReference>
<dbReference type="PANTHER" id="PTHR11706">
    <property type="entry name" value="SOLUTE CARRIER PROTEIN FAMILY 11 MEMBER"/>
    <property type="match status" value="1"/>
</dbReference>
<keyword evidence="2" id="KW-0813">Transport</keyword>
<dbReference type="GO" id="GO:0034755">
    <property type="term" value="P:iron ion transmembrane transport"/>
    <property type="evidence" value="ECO:0007669"/>
    <property type="project" value="TreeGrafter"/>
</dbReference>
<feature type="transmembrane region" description="Helical" evidence="6">
    <location>
        <begin position="287"/>
        <end position="314"/>
    </location>
</feature>
<evidence type="ECO:0000256" key="2">
    <source>
        <dbReference type="ARBA" id="ARBA00022448"/>
    </source>
</evidence>
<feature type="transmembrane region" description="Helical" evidence="6">
    <location>
        <begin position="158"/>
        <end position="176"/>
    </location>
</feature>
<dbReference type="PANTHER" id="PTHR11706:SF33">
    <property type="entry name" value="NATURAL RESISTANCE-ASSOCIATED MACROPHAGE PROTEIN 2"/>
    <property type="match status" value="1"/>
</dbReference>
<evidence type="ECO:0000313" key="8">
    <source>
        <dbReference type="Proteomes" id="UP000199103"/>
    </source>
</evidence>
<dbReference type="GO" id="GO:0005384">
    <property type="term" value="F:manganese ion transmembrane transporter activity"/>
    <property type="evidence" value="ECO:0007669"/>
    <property type="project" value="TreeGrafter"/>
</dbReference>
<feature type="transmembrane region" description="Helical" evidence="6">
    <location>
        <begin position="48"/>
        <end position="70"/>
    </location>
</feature>
<dbReference type="Pfam" id="PF01566">
    <property type="entry name" value="Nramp"/>
    <property type="match status" value="1"/>
</dbReference>
<dbReference type="Proteomes" id="UP000199103">
    <property type="component" value="Chromosome I"/>
</dbReference>
<keyword evidence="3 6" id="KW-0812">Transmembrane</keyword>
<dbReference type="STRING" id="630515.SAMN04489812_4544"/>
<evidence type="ECO:0000256" key="4">
    <source>
        <dbReference type="ARBA" id="ARBA00022989"/>
    </source>
</evidence>
<dbReference type="AlphaFoldDB" id="A0A1H1YFH0"/>
<organism evidence="7 8">
    <name type="scientific">Microlunatus soli</name>
    <dbReference type="NCBI Taxonomy" id="630515"/>
    <lineage>
        <taxon>Bacteria</taxon>
        <taxon>Bacillati</taxon>
        <taxon>Actinomycetota</taxon>
        <taxon>Actinomycetes</taxon>
        <taxon>Propionibacteriales</taxon>
        <taxon>Propionibacteriaceae</taxon>
        <taxon>Microlunatus</taxon>
    </lineage>
</organism>
<proteinExistence type="predicted"/>
<dbReference type="EMBL" id="LT629772">
    <property type="protein sequence ID" value="SDT20009.1"/>
    <property type="molecule type" value="Genomic_DNA"/>
</dbReference>
<name>A0A1H1YFH0_9ACTN</name>
<gene>
    <name evidence="7" type="ORF">SAMN04489812_4544</name>
</gene>
<comment type="subcellular location">
    <subcellularLocation>
        <location evidence="1">Membrane</location>
        <topology evidence="1">Multi-pass membrane protein</topology>
    </subcellularLocation>
</comment>
<reference evidence="7 8" key="1">
    <citation type="submission" date="2016-10" db="EMBL/GenBank/DDBJ databases">
        <authorList>
            <person name="de Groot N.N."/>
        </authorList>
    </citation>
    <scope>NUCLEOTIDE SEQUENCE [LARGE SCALE GENOMIC DNA]</scope>
    <source>
        <strain evidence="7 8">DSM 21800</strain>
    </source>
</reference>
<feature type="transmembrane region" description="Helical" evidence="6">
    <location>
        <begin position="196"/>
        <end position="215"/>
    </location>
</feature>
<feature type="transmembrane region" description="Helical" evidence="6">
    <location>
        <begin position="127"/>
        <end position="146"/>
    </location>
</feature>
<dbReference type="PRINTS" id="PR00447">
    <property type="entry name" value="NATRESASSCMP"/>
</dbReference>
<evidence type="ECO:0000256" key="1">
    <source>
        <dbReference type="ARBA" id="ARBA00004141"/>
    </source>
</evidence>
<evidence type="ECO:0000313" key="7">
    <source>
        <dbReference type="EMBL" id="SDT20009.1"/>
    </source>
</evidence>
<sequence>MVITELPATAARPARRRLVGMLGPALVAGIAYLDPGNVAANMTAGARYGFLLVWVVVLANLIAWLVQYLAAKLGLAADRSLADLLAERIRGRWPRRLYWLQAELVTMATDVAEVIGGAVALDLLFSLPLLVGGAITAVVSLLLLGIRSAGRQRFFERVIIGLLLMIVIGFTASLFVRPPSPTVVVGGLVPRLDGTGSLLLAASILGATVMPHAIYAHSALARDRYAGHNAPGSIRQTLRAARWDVTIALVIAGGVNLAILVSAGTLLRGQQGTDSLPGAFAAIREGAGPVIAMIFAIGLLASGLASTAVGGYAGGEVMQSLLRIRLGVLTRRLITAVPAMIILGAGLDPTKALVLSQVLLSFGIPFALLPLLWLTSQRSLMGRLRNRRPTMIAGGVSGLALTALNVVLIVLTL</sequence>